<evidence type="ECO:0000256" key="9">
    <source>
        <dbReference type="ARBA" id="ARBA00047583"/>
    </source>
</evidence>
<dbReference type="AlphaFoldDB" id="R7Q535"/>
<feature type="compositionally biased region" description="Polar residues" evidence="11">
    <location>
        <begin position="58"/>
        <end position="70"/>
    </location>
</feature>
<dbReference type="STRING" id="2769.R7Q535"/>
<evidence type="ECO:0000256" key="4">
    <source>
        <dbReference type="ARBA" id="ARBA00022679"/>
    </source>
</evidence>
<name>R7Q535_CHOCR</name>
<comment type="catalytic activity">
    <reaction evidence="9">
        <text>N(6)-methyl-L-lysyl(4)-[histone H3] + S-adenosyl-L-methionine = N(6),N(6)-dimethyl-L-lysyl(4)-[histone H3] + S-adenosyl-L-homocysteine + H(+)</text>
        <dbReference type="Rhea" id="RHEA:60268"/>
        <dbReference type="Rhea" id="RHEA-COMP:15540"/>
        <dbReference type="Rhea" id="RHEA-COMP:15543"/>
        <dbReference type="ChEBI" id="CHEBI:15378"/>
        <dbReference type="ChEBI" id="CHEBI:57856"/>
        <dbReference type="ChEBI" id="CHEBI:59789"/>
        <dbReference type="ChEBI" id="CHEBI:61929"/>
        <dbReference type="ChEBI" id="CHEBI:61976"/>
    </reaction>
</comment>
<evidence type="ECO:0000256" key="8">
    <source>
        <dbReference type="ARBA" id="ARBA00047571"/>
    </source>
</evidence>
<dbReference type="PANTHER" id="PTHR45814">
    <property type="entry name" value="HISTONE-LYSINE N-METHYLTRANSFERASE SETD1"/>
    <property type="match status" value="1"/>
</dbReference>
<keyword evidence="4" id="KW-0808">Transferase</keyword>
<keyword evidence="3" id="KW-0489">Methyltransferase</keyword>
<evidence type="ECO:0000256" key="7">
    <source>
        <dbReference type="ARBA" id="ARBA00023242"/>
    </source>
</evidence>
<dbReference type="GO" id="GO:0140999">
    <property type="term" value="F:histone H3K4 trimethyltransferase activity"/>
    <property type="evidence" value="ECO:0007669"/>
    <property type="project" value="UniProtKB-EC"/>
</dbReference>
<protein>
    <recommendedName>
        <fullName evidence="2">[histone H3]-lysine(4) N-trimethyltransferase</fullName>
        <ecNumber evidence="2">2.1.1.354</ecNumber>
    </recommendedName>
</protein>
<dbReference type="OrthoDB" id="308383at2759"/>
<gene>
    <name evidence="14" type="ORF">CHC_T00001983001</name>
</gene>
<dbReference type="SMART" id="SM00317">
    <property type="entry name" value="SET"/>
    <property type="match status" value="1"/>
</dbReference>
<proteinExistence type="predicted"/>
<feature type="compositionally biased region" description="Low complexity" evidence="11">
    <location>
        <begin position="71"/>
        <end position="86"/>
    </location>
</feature>
<dbReference type="Gene3D" id="2.170.270.10">
    <property type="entry name" value="SET domain"/>
    <property type="match status" value="1"/>
</dbReference>
<dbReference type="EC" id="2.1.1.354" evidence="2"/>
<evidence type="ECO:0000256" key="5">
    <source>
        <dbReference type="ARBA" id="ARBA00022691"/>
    </source>
</evidence>
<dbReference type="KEGG" id="ccp:CHC_T00001983001"/>
<dbReference type="GO" id="GO:0032259">
    <property type="term" value="P:methylation"/>
    <property type="evidence" value="ECO:0007669"/>
    <property type="project" value="UniProtKB-KW"/>
</dbReference>
<dbReference type="InterPro" id="IPR003616">
    <property type="entry name" value="Post-SET_dom"/>
</dbReference>
<dbReference type="InterPro" id="IPR046341">
    <property type="entry name" value="SET_dom_sf"/>
</dbReference>
<evidence type="ECO:0000256" key="10">
    <source>
        <dbReference type="ARBA" id="ARBA00049129"/>
    </source>
</evidence>
<feature type="compositionally biased region" description="Basic and acidic residues" evidence="11">
    <location>
        <begin position="39"/>
        <end position="53"/>
    </location>
</feature>
<comment type="catalytic activity">
    <reaction evidence="10">
        <text>N(6),N(6)-dimethyl-L-lysyl(4)-[histone H3] + S-adenosyl-L-methionine = N(6),N(6),N(6)-trimethyl-L-lysyl(4)-[histone H3] + S-adenosyl-L-homocysteine + H(+)</text>
        <dbReference type="Rhea" id="RHEA:60272"/>
        <dbReference type="Rhea" id="RHEA-COMP:15537"/>
        <dbReference type="Rhea" id="RHEA-COMP:15540"/>
        <dbReference type="ChEBI" id="CHEBI:15378"/>
        <dbReference type="ChEBI" id="CHEBI:57856"/>
        <dbReference type="ChEBI" id="CHEBI:59789"/>
        <dbReference type="ChEBI" id="CHEBI:61961"/>
        <dbReference type="ChEBI" id="CHEBI:61976"/>
    </reaction>
</comment>
<dbReference type="Pfam" id="PF00856">
    <property type="entry name" value="SET"/>
    <property type="match status" value="1"/>
</dbReference>
<dbReference type="GeneID" id="17320635"/>
<dbReference type="PANTHER" id="PTHR45814:SF2">
    <property type="entry name" value="HISTONE-LYSINE N-METHYLTRANSFERASE SETD1"/>
    <property type="match status" value="1"/>
</dbReference>
<keyword evidence="15" id="KW-1185">Reference proteome</keyword>
<keyword evidence="7" id="KW-0539">Nucleus</keyword>
<dbReference type="OMA" id="EHDEYEN"/>
<feature type="domain" description="Post-SET" evidence="13">
    <location>
        <begin position="474"/>
        <end position="490"/>
    </location>
</feature>
<evidence type="ECO:0000256" key="11">
    <source>
        <dbReference type="SAM" id="MobiDB-lite"/>
    </source>
</evidence>
<dbReference type="PROSITE" id="PS50868">
    <property type="entry name" value="POST_SET"/>
    <property type="match status" value="1"/>
</dbReference>
<dbReference type="CDD" id="cd10518">
    <property type="entry name" value="SET_SETD1-like"/>
    <property type="match status" value="1"/>
</dbReference>
<evidence type="ECO:0000313" key="14">
    <source>
        <dbReference type="EMBL" id="CDF33129.1"/>
    </source>
</evidence>
<accession>R7Q535</accession>
<feature type="region of interest" description="Disordered" evidence="11">
    <location>
        <begin position="299"/>
        <end position="319"/>
    </location>
</feature>
<dbReference type="SMART" id="SM00508">
    <property type="entry name" value="PostSET"/>
    <property type="match status" value="1"/>
</dbReference>
<organism evidence="14 15">
    <name type="scientific">Chondrus crispus</name>
    <name type="common">Carrageen Irish moss</name>
    <name type="synonym">Polymorpha crispa</name>
    <dbReference type="NCBI Taxonomy" id="2769"/>
    <lineage>
        <taxon>Eukaryota</taxon>
        <taxon>Rhodophyta</taxon>
        <taxon>Florideophyceae</taxon>
        <taxon>Rhodymeniophycidae</taxon>
        <taxon>Gigartinales</taxon>
        <taxon>Gigartinaceae</taxon>
        <taxon>Chondrus</taxon>
    </lineage>
</organism>
<evidence type="ECO:0000256" key="2">
    <source>
        <dbReference type="ARBA" id="ARBA00012182"/>
    </source>
</evidence>
<reference evidence="15" key="1">
    <citation type="journal article" date="2013" name="Proc. Natl. Acad. Sci. U.S.A.">
        <title>Genome structure and metabolic features in the red seaweed Chondrus crispus shed light on evolution of the Archaeplastida.</title>
        <authorList>
            <person name="Collen J."/>
            <person name="Porcel B."/>
            <person name="Carre W."/>
            <person name="Ball S.G."/>
            <person name="Chaparro C."/>
            <person name="Tonon T."/>
            <person name="Barbeyron T."/>
            <person name="Michel G."/>
            <person name="Noel B."/>
            <person name="Valentin K."/>
            <person name="Elias M."/>
            <person name="Artiguenave F."/>
            <person name="Arun A."/>
            <person name="Aury J.M."/>
            <person name="Barbosa-Neto J.F."/>
            <person name="Bothwell J.H."/>
            <person name="Bouget F.Y."/>
            <person name="Brillet L."/>
            <person name="Cabello-Hurtado F."/>
            <person name="Capella-Gutierrez S."/>
            <person name="Charrier B."/>
            <person name="Cladiere L."/>
            <person name="Cock J.M."/>
            <person name="Coelho S.M."/>
            <person name="Colleoni C."/>
            <person name="Czjzek M."/>
            <person name="Da Silva C."/>
            <person name="Delage L."/>
            <person name="Denoeud F."/>
            <person name="Deschamps P."/>
            <person name="Dittami S.M."/>
            <person name="Gabaldon T."/>
            <person name="Gachon C.M."/>
            <person name="Groisillier A."/>
            <person name="Herve C."/>
            <person name="Jabbari K."/>
            <person name="Katinka M."/>
            <person name="Kloareg B."/>
            <person name="Kowalczyk N."/>
            <person name="Labadie K."/>
            <person name="Leblanc C."/>
            <person name="Lopez P.J."/>
            <person name="McLachlan D.H."/>
            <person name="Meslet-Cladiere L."/>
            <person name="Moustafa A."/>
            <person name="Nehr Z."/>
            <person name="Nyvall Collen P."/>
            <person name="Panaud O."/>
            <person name="Partensky F."/>
            <person name="Poulain J."/>
            <person name="Rensing S.A."/>
            <person name="Rousvoal S."/>
            <person name="Samson G."/>
            <person name="Symeonidi A."/>
            <person name="Weissenbach J."/>
            <person name="Zambounis A."/>
            <person name="Wincker P."/>
            <person name="Boyen C."/>
        </authorList>
    </citation>
    <scope>NUCLEOTIDE SEQUENCE [LARGE SCALE GENOMIC DNA]</scope>
    <source>
        <strain evidence="15">cv. Stackhouse</strain>
    </source>
</reference>
<dbReference type="Proteomes" id="UP000012073">
    <property type="component" value="Unassembled WGS sequence"/>
</dbReference>
<comment type="catalytic activity">
    <reaction evidence="8">
        <text>L-lysyl(4)-[histone H3] + 3 S-adenosyl-L-methionine = N(6),N(6),N(6)-trimethyl-L-lysyl(4)-[histone H3] + 3 S-adenosyl-L-homocysteine + 3 H(+)</text>
        <dbReference type="Rhea" id="RHEA:60260"/>
        <dbReference type="Rhea" id="RHEA-COMP:15537"/>
        <dbReference type="Rhea" id="RHEA-COMP:15547"/>
        <dbReference type="ChEBI" id="CHEBI:15378"/>
        <dbReference type="ChEBI" id="CHEBI:29969"/>
        <dbReference type="ChEBI" id="CHEBI:57856"/>
        <dbReference type="ChEBI" id="CHEBI:59789"/>
        <dbReference type="ChEBI" id="CHEBI:61961"/>
        <dbReference type="EC" id="2.1.1.354"/>
    </reaction>
</comment>
<dbReference type="PROSITE" id="PS50280">
    <property type="entry name" value="SET"/>
    <property type="match status" value="1"/>
</dbReference>
<evidence type="ECO:0000313" key="15">
    <source>
        <dbReference type="Proteomes" id="UP000012073"/>
    </source>
</evidence>
<evidence type="ECO:0000256" key="1">
    <source>
        <dbReference type="ARBA" id="ARBA00004123"/>
    </source>
</evidence>
<sequence length="490" mass="54967">MRTSRASNDYLDDYFRSASRPKKAGEKREEISASLSGTSRRERLTRSSLDRAKLKTVPESTRSDVVTNNLDSSHSNQNSDGQSQSSKVPTNEIPTSAAMTWSSDDSMDVEAHTSNLIVEDHRTASSTVHSTSMLNKLAHPSEVGDVKGSSQCMGQEPLGKCDALREHDEYENSDSSMPVDLHPRLGGNVAATKRKRTQIQSYHESSDEEDDSKTDQLQACKRRKPIEVSPRETAVAFSDAVNGAPVSLCDMSKLKISKSSMGTVEPAKADLVAVAEKTESKSARTAGYDKKEWRAASKQLKSHHQSENRSLEYSKRENRQLNRSLRKQLRMINPKNDLFTANSLKQRRQPVKYRKSIIHGMGLFALAPIEAGEFVIEYIGEIIRGSVANLRQEKYTRRGMGDSYLFRLSNGMVLDATHKGCIARFINHSCDPNITAKIISIDGEDKIVFYSKRNIKKGEELTYDYKFDFEAEDLKIPCLCKAYNCRKFLN</sequence>
<evidence type="ECO:0000259" key="13">
    <source>
        <dbReference type="PROSITE" id="PS50868"/>
    </source>
</evidence>
<feature type="region of interest" description="Disordered" evidence="11">
    <location>
        <begin position="1"/>
        <end position="92"/>
    </location>
</feature>
<comment type="subcellular location">
    <subcellularLocation>
        <location evidence="1">Nucleus</location>
    </subcellularLocation>
</comment>
<dbReference type="RefSeq" id="XP_005712932.1">
    <property type="nucleotide sequence ID" value="XM_005712875.1"/>
</dbReference>
<dbReference type="GO" id="GO:0048188">
    <property type="term" value="C:Set1C/COMPASS complex"/>
    <property type="evidence" value="ECO:0007669"/>
    <property type="project" value="TreeGrafter"/>
</dbReference>
<feature type="compositionally biased region" description="Basic and acidic residues" evidence="11">
    <location>
        <begin position="304"/>
        <end position="319"/>
    </location>
</feature>
<dbReference type="Gramene" id="CDF33129">
    <property type="protein sequence ID" value="CDF33129"/>
    <property type="gene ID" value="CHC_T00001983001"/>
</dbReference>
<keyword evidence="5" id="KW-0949">S-adenosyl-L-methionine</keyword>
<feature type="region of interest" description="Disordered" evidence="11">
    <location>
        <begin position="169"/>
        <end position="216"/>
    </location>
</feature>
<evidence type="ECO:0000256" key="6">
    <source>
        <dbReference type="ARBA" id="ARBA00022853"/>
    </source>
</evidence>
<evidence type="ECO:0000259" key="12">
    <source>
        <dbReference type="PROSITE" id="PS50280"/>
    </source>
</evidence>
<dbReference type="SUPFAM" id="SSF82199">
    <property type="entry name" value="SET domain"/>
    <property type="match status" value="1"/>
</dbReference>
<feature type="domain" description="SET" evidence="12">
    <location>
        <begin position="349"/>
        <end position="466"/>
    </location>
</feature>
<dbReference type="InterPro" id="IPR001214">
    <property type="entry name" value="SET_dom"/>
</dbReference>
<dbReference type="EMBL" id="HG001634">
    <property type="protein sequence ID" value="CDF33129.1"/>
    <property type="molecule type" value="Genomic_DNA"/>
</dbReference>
<keyword evidence="6" id="KW-0156">Chromatin regulator</keyword>
<evidence type="ECO:0000256" key="3">
    <source>
        <dbReference type="ARBA" id="ARBA00022603"/>
    </source>
</evidence>
<dbReference type="InterPro" id="IPR044570">
    <property type="entry name" value="Set1-like"/>
</dbReference>